<dbReference type="InterPro" id="IPR001938">
    <property type="entry name" value="Thaumatin"/>
</dbReference>
<evidence type="ECO:0008006" key="3">
    <source>
        <dbReference type="Google" id="ProtNLM"/>
    </source>
</evidence>
<name>A0AA89BMM8_9ASTE</name>
<dbReference type="AlphaFoldDB" id="A0AA89BMM8"/>
<sequence>MEQQTNQKRKKSMQKDNESTVKNGFANKCSKGVHSKSLKIANECRHTVWPALVSGSGTPPLLTAALALQPNKSITISLPAFWSGWLWGRTFCSYNAIGRLACATGDCGSGSPECASASAQPPVTMAEFTLSGDGNLDFYVVSASRGYNLGILVVPHHGSGGDCMATGCVKVVESFCQSEQSGGCNSTCFGYSDPKYCCSGANTPPDTCKPSPYSQYFISKCPWAYRYANDDGNSMRKFNCASSDYFITFCPRRSPATGEVTSNWTSATEILGKACPCHGRGSCNLLGEVSKSVKITNLDRGPPKDLFADNFVQNGGTNGITLGEKAKLPRTLEVHLGCHGSQDVGDLQKQIASITSSNSNED</sequence>
<dbReference type="PRINTS" id="PR00347">
    <property type="entry name" value="THAUMATIN"/>
</dbReference>
<protein>
    <recommendedName>
        <fullName evidence="3">Thaumatin-like protein</fullName>
    </recommendedName>
</protein>
<dbReference type="FunFam" id="2.60.110.10:FF:000004">
    <property type="entry name" value="THAUMATIN-LIKE PROTEIN 1"/>
    <property type="match status" value="1"/>
</dbReference>
<gene>
    <name evidence="1" type="ORF">RJ639_031058</name>
</gene>
<dbReference type="EMBL" id="JAVXUP010000128">
    <property type="protein sequence ID" value="KAK3037171.1"/>
    <property type="molecule type" value="Genomic_DNA"/>
</dbReference>
<evidence type="ECO:0000313" key="1">
    <source>
        <dbReference type="EMBL" id="KAK3037171.1"/>
    </source>
</evidence>
<reference evidence="1" key="1">
    <citation type="submission" date="2022-12" db="EMBL/GenBank/DDBJ databases">
        <title>Draft genome assemblies for two species of Escallonia (Escalloniales).</title>
        <authorList>
            <person name="Chanderbali A."/>
            <person name="Dervinis C."/>
            <person name="Anghel I."/>
            <person name="Soltis D."/>
            <person name="Soltis P."/>
            <person name="Zapata F."/>
        </authorList>
    </citation>
    <scope>NUCLEOTIDE SEQUENCE</scope>
    <source>
        <strain evidence="1">UCBG64.0493</strain>
        <tissue evidence="1">Leaf</tissue>
    </source>
</reference>
<dbReference type="SUPFAM" id="SSF49870">
    <property type="entry name" value="Osmotin, thaumatin-like protein"/>
    <property type="match status" value="1"/>
</dbReference>
<dbReference type="PROSITE" id="PS51367">
    <property type="entry name" value="THAUMATIN_2"/>
    <property type="match status" value="1"/>
</dbReference>
<proteinExistence type="predicted"/>
<accession>A0AA89BMM8</accession>
<dbReference type="Proteomes" id="UP001188597">
    <property type="component" value="Unassembled WGS sequence"/>
</dbReference>
<comment type="caution">
    <text evidence="1">The sequence shown here is derived from an EMBL/GenBank/DDBJ whole genome shotgun (WGS) entry which is preliminary data.</text>
</comment>
<dbReference type="InterPro" id="IPR037176">
    <property type="entry name" value="Osmotin/thaumatin-like_sf"/>
</dbReference>
<dbReference type="PANTHER" id="PTHR31048">
    <property type="entry name" value="OS03G0233200 PROTEIN"/>
    <property type="match status" value="1"/>
</dbReference>
<evidence type="ECO:0000313" key="2">
    <source>
        <dbReference type="Proteomes" id="UP001188597"/>
    </source>
</evidence>
<dbReference type="SMART" id="SM00205">
    <property type="entry name" value="THN"/>
    <property type="match status" value="1"/>
</dbReference>
<dbReference type="Pfam" id="PF00314">
    <property type="entry name" value="Thaumatin"/>
    <property type="match status" value="1"/>
</dbReference>
<dbReference type="Gene3D" id="2.60.110.10">
    <property type="entry name" value="Thaumatin"/>
    <property type="match status" value="1"/>
</dbReference>
<organism evidence="1 2">
    <name type="scientific">Escallonia herrerae</name>
    <dbReference type="NCBI Taxonomy" id="1293975"/>
    <lineage>
        <taxon>Eukaryota</taxon>
        <taxon>Viridiplantae</taxon>
        <taxon>Streptophyta</taxon>
        <taxon>Embryophyta</taxon>
        <taxon>Tracheophyta</taxon>
        <taxon>Spermatophyta</taxon>
        <taxon>Magnoliopsida</taxon>
        <taxon>eudicotyledons</taxon>
        <taxon>Gunneridae</taxon>
        <taxon>Pentapetalae</taxon>
        <taxon>asterids</taxon>
        <taxon>campanulids</taxon>
        <taxon>Escalloniales</taxon>
        <taxon>Escalloniaceae</taxon>
        <taxon>Escallonia</taxon>
    </lineage>
</organism>
<keyword evidence="2" id="KW-1185">Reference proteome</keyword>